<evidence type="ECO:0000313" key="3">
    <source>
        <dbReference type="Proteomes" id="UP000054337"/>
    </source>
</evidence>
<feature type="compositionally biased region" description="Pro residues" evidence="1">
    <location>
        <begin position="52"/>
        <end position="61"/>
    </location>
</feature>
<accession>W7EP73</accession>
<keyword evidence="3" id="KW-1185">Reference proteome</keyword>
<dbReference type="RefSeq" id="XP_014558410.1">
    <property type="nucleotide sequence ID" value="XM_014702924.1"/>
</dbReference>
<sequence>MSKPIPSTCLPQKTVPALSQRQKHIHTLHTYIHIHPSALPYPPRQCTTPLLAPRPSPPPQDQPRLLTPLPPRRRRSISYTVVVGHTFNDGANHQPPHSPHSRYRQSGPLSTRCLVPFHPSIPTSLPPLHYPNIFAVLGIAQYPK</sequence>
<dbReference type="GeneID" id="26259862"/>
<dbReference type="EMBL" id="KI968717">
    <property type="protein sequence ID" value="EUN28804.1"/>
    <property type="molecule type" value="Genomic_DNA"/>
</dbReference>
<dbReference type="AlphaFoldDB" id="W7EP73"/>
<name>W7EP73_BIPV3</name>
<feature type="region of interest" description="Disordered" evidence="1">
    <location>
        <begin position="43"/>
        <end position="71"/>
    </location>
</feature>
<organism evidence="2 3">
    <name type="scientific">Bipolaris victoriae (strain FI3)</name>
    <name type="common">Victoria blight of oats agent</name>
    <name type="synonym">Cochliobolus victoriae</name>
    <dbReference type="NCBI Taxonomy" id="930091"/>
    <lineage>
        <taxon>Eukaryota</taxon>
        <taxon>Fungi</taxon>
        <taxon>Dikarya</taxon>
        <taxon>Ascomycota</taxon>
        <taxon>Pezizomycotina</taxon>
        <taxon>Dothideomycetes</taxon>
        <taxon>Pleosporomycetidae</taxon>
        <taxon>Pleosporales</taxon>
        <taxon>Pleosporineae</taxon>
        <taxon>Pleosporaceae</taxon>
        <taxon>Bipolaris</taxon>
    </lineage>
</organism>
<evidence type="ECO:0000313" key="2">
    <source>
        <dbReference type="EMBL" id="EUN28804.1"/>
    </source>
</evidence>
<protein>
    <submittedName>
        <fullName evidence="2">Uncharacterized protein</fullName>
    </submittedName>
</protein>
<gene>
    <name evidence="2" type="ORF">COCVIDRAFT_94422</name>
</gene>
<dbReference type="HOGENOM" id="CLU_1796129_0_0_1"/>
<dbReference type="Proteomes" id="UP000054337">
    <property type="component" value="Unassembled WGS sequence"/>
</dbReference>
<proteinExistence type="predicted"/>
<evidence type="ECO:0000256" key="1">
    <source>
        <dbReference type="SAM" id="MobiDB-lite"/>
    </source>
</evidence>
<reference evidence="2 3" key="1">
    <citation type="journal article" date="2013" name="PLoS Genet.">
        <title>Comparative genome structure, secondary metabolite, and effector coding capacity across Cochliobolus pathogens.</title>
        <authorList>
            <person name="Condon B.J."/>
            <person name="Leng Y."/>
            <person name="Wu D."/>
            <person name="Bushley K.E."/>
            <person name="Ohm R.A."/>
            <person name="Otillar R."/>
            <person name="Martin J."/>
            <person name="Schackwitz W."/>
            <person name="Grimwood J."/>
            <person name="MohdZainudin N."/>
            <person name="Xue C."/>
            <person name="Wang R."/>
            <person name="Manning V.A."/>
            <person name="Dhillon B."/>
            <person name="Tu Z.J."/>
            <person name="Steffenson B.J."/>
            <person name="Salamov A."/>
            <person name="Sun H."/>
            <person name="Lowry S."/>
            <person name="LaButti K."/>
            <person name="Han J."/>
            <person name="Copeland A."/>
            <person name="Lindquist E."/>
            <person name="Barry K."/>
            <person name="Schmutz J."/>
            <person name="Baker S.E."/>
            <person name="Ciuffetti L.M."/>
            <person name="Grigoriev I.V."/>
            <person name="Zhong S."/>
            <person name="Turgeon B.G."/>
        </authorList>
    </citation>
    <scope>NUCLEOTIDE SEQUENCE [LARGE SCALE GENOMIC DNA]</scope>
    <source>
        <strain evidence="2 3">FI3</strain>
    </source>
</reference>